<keyword evidence="5" id="KW-1185">Reference proteome</keyword>
<dbReference type="Proteomes" id="UP000762676">
    <property type="component" value="Unassembled WGS sequence"/>
</dbReference>
<keyword evidence="1 2" id="KW-0175">Coiled coil</keyword>
<protein>
    <submittedName>
        <fullName evidence="4">Coiled-coil domain-containing protein 89</fullName>
    </submittedName>
</protein>
<reference evidence="4 5" key="1">
    <citation type="journal article" date="2021" name="Elife">
        <title>Chloroplast acquisition without the gene transfer in kleptoplastic sea slugs, Plakobranchus ocellatus.</title>
        <authorList>
            <person name="Maeda T."/>
            <person name="Takahashi S."/>
            <person name="Yoshida T."/>
            <person name="Shimamura S."/>
            <person name="Takaki Y."/>
            <person name="Nagai Y."/>
            <person name="Toyoda A."/>
            <person name="Suzuki Y."/>
            <person name="Arimoto A."/>
            <person name="Ishii H."/>
            <person name="Satoh N."/>
            <person name="Nishiyama T."/>
            <person name="Hasebe M."/>
            <person name="Maruyama T."/>
            <person name="Minagawa J."/>
            <person name="Obokata J."/>
            <person name="Shigenobu S."/>
        </authorList>
    </citation>
    <scope>NUCLEOTIDE SEQUENCE [LARGE SCALE GENOMIC DNA]</scope>
</reference>
<evidence type="ECO:0000256" key="1">
    <source>
        <dbReference type="ARBA" id="ARBA00023054"/>
    </source>
</evidence>
<organism evidence="4 5">
    <name type="scientific">Elysia marginata</name>
    <dbReference type="NCBI Taxonomy" id="1093978"/>
    <lineage>
        <taxon>Eukaryota</taxon>
        <taxon>Metazoa</taxon>
        <taxon>Spiralia</taxon>
        <taxon>Lophotrochozoa</taxon>
        <taxon>Mollusca</taxon>
        <taxon>Gastropoda</taxon>
        <taxon>Heterobranchia</taxon>
        <taxon>Euthyneura</taxon>
        <taxon>Panpulmonata</taxon>
        <taxon>Sacoglossa</taxon>
        <taxon>Placobranchoidea</taxon>
        <taxon>Plakobranchidae</taxon>
        <taxon>Elysia</taxon>
    </lineage>
</organism>
<evidence type="ECO:0000256" key="3">
    <source>
        <dbReference type="SAM" id="MobiDB-lite"/>
    </source>
</evidence>
<comment type="caution">
    <text evidence="4">The sequence shown here is derived from an EMBL/GenBank/DDBJ whole genome shotgun (WGS) entry which is preliminary data.</text>
</comment>
<feature type="coiled-coil region" evidence="2">
    <location>
        <begin position="43"/>
        <end position="147"/>
    </location>
</feature>
<feature type="region of interest" description="Disordered" evidence="3">
    <location>
        <begin position="1"/>
        <end position="22"/>
    </location>
</feature>
<evidence type="ECO:0000256" key="2">
    <source>
        <dbReference type="SAM" id="Coils"/>
    </source>
</evidence>
<dbReference type="InterPro" id="IPR043450">
    <property type="entry name" value="CCDC89-like"/>
</dbReference>
<feature type="compositionally biased region" description="Basic and acidic residues" evidence="3">
    <location>
        <begin position="7"/>
        <end position="22"/>
    </location>
</feature>
<proteinExistence type="predicted"/>
<evidence type="ECO:0000313" key="5">
    <source>
        <dbReference type="Proteomes" id="UP000762676"/>
    </source>
</evidence>
<name>A0AAV4INY3_9GAST</name>
<gene>
    <name evidence="4" type="ORF">ElyMa_006670900</name>
</gene>
<sequence length="373" mass="43390">MSQSSRNPKDLRQIVSESSRDMEDMQTNLGKLKALSEDDKLENAKLRSRIDEQCQLIMALKQRADDGTIKVQTLDRINKELSDFRDKAETMLKNEIQKYNLLDGRFNQLAANHEEMIRIKDEYKRANKELMDENSHLRDENSRLFSKTLAEKDDLIFQLEKKCVSAQEQQGLLEQKLRQYQIEKRGKEDALRKQLSEMQALTTEELKNAQRQIVELEASLKDTEKKLKLQLENKNHLEGETSSKLQQASKEKEELLRLVMERGKLIQKNYAVASRLQEEAPEFQTAVLMTCIGDEALNVLEGLPLSLEDRADLSKILQAMETFCIEEHNEVFESYTFYKRCQNQGEGVEAHYTEVKEMAKKCNFTDEDRINLS</sequence>
<dbReference type="PANTHER" id="PTHR34768">
    <property type="entry name" value="COILED-COIL DOMAIN-CONTAINING PROTEIN 89"/>
    <property type="match status" value="1"/>
</dbReference>
<dbReference type="EMBL" id="BMAT01013372">
    <property type="protein sequence ID" value="GFS11390.1"/>
    <property type="molecule type" value="Genomic_DNA"/>
</dbReference>
<accession>A0AAV4INY3</accession>
<evidence type="ECO:0000313" key="4">
    <source>
        <dbReference type="EMBL" id="GFS11390.1"/>
    </source>
</evidence>
<feature type="coiled-coil region" evidence="2">
    <location>
        <begin position="192"/>
        <end position="240"/>
    </location>
</feature>
<dbReference type="AlphaFoldDB" id="A0AAV4INY3"/>
<dbReference type="PANTHER" id="PTHR34768:SF2">
    <property type="entry name" value="COILED-COIL DOMAIN CONTAINING 89"/>
    <property type="match status" value="1"/>
</dbReference>